<evidence type="ECO:0000313" key="1">
    <source>
        <dbReference type="EMBL" id="ABK66116.1"/>
    </source>
</evidence>
<evidence type="ECO:0000313" key="2">
    <source>
        <dbReference type="Proteomes" id="UP000001574"/>
    </source>
</evidence>
<dbReference type="HOGENOM" id="CLU_3390319_0_0_11"/>
<reference evidence="1 2" key="1">
    <citation type="submission" date="2006-10" db="EMBL/GenBank/DDBJ databases">
        <authorList>
            <person name="Fleischmann R.D."/>
            <person name="Dodson R.J."/>
            <person name="Haft D.H."/>
            <person name="Merkel J.S."/>
            <person name="Nelson W.C."/>
            <person name="Fraser C.M."/>
        </authorList>
    </citation>
    <scope>NUCLEOTIDE SEQUENCE [LARGE SCALE GENOMIC DNA]</scope>
    <source>
        <strain evidence="1 2">104</strain>
    </source>
</reference>
<dbReference type="KEGG" id="mav:MAV_3697"/>
<dbReference type="AlphaFoldDB" id="A0A0H2ZUH5"/>
<dbReference type="Proteomes" id="UP000001574">
    <property type="component" value="Chromosome"/>
</dbReference>
<organism evidence="1 2">
    <name type="scientific">Mycobacterium avium (strain 104)</name>
    <dbReference type="NCBI Taxonomy" id="243243"/>
    <lineage>
        <taxon>Bacteria</taxon>
        <taxon>Bacillati</taxon>
        <taxon>Actinomycetota</taxon>
        <taxon>Actinomycetes</taxon>
        <taxon>Mycobacteriales</taxon>
        <taxon>Mycobacteriaceae</taxon>
        <taxon>Mycobacterium</taxon>
        <taxon>Mycobacterium avium complex (MAC)</taxon>
    </lineage>
</organism>
<name>A0A0H2ZUH5_MYCA1</name>
<gene>
    <name evidence="1" type="ordered locus">MAV_3697</name>
</gene>
<sequence>MCSAGTPEAAREAIGVANIRQMTGQLKMRSSP</sequence>
<protein>
    <submittedName>
        <fullName evidence="1">Uncharacterized protein</fullName>
    </submittedName>
</protein>
<proteinExistence type="predicted"/>
<dbReference type="EMBL" id="CP000479">
    <property type="protein sequence ID" value="ABK66116.1"/>
    <property type="molecule type" value="Genomic_DNA"/>
</dbReference>
<accession>A0A0H2ZUH5</accession>